<feature type="compositionally biased region" description="Basic and acidic residues" evidence="6">
    <location>
        <begin position="144"/>
        <end position="153"/>
    </location>
</feature>
<reference evidence="9 10" key="1">
    <citation type="submission" date="2014-04" db="EMBL/GenBank/DDBJ databases">
        <authorList>
            <consortium name="DOE Joint Genome Institute"/>
            <person name="Kuo A."/>
            <person name="Kohler A."/>
            <person name="Nagy L.G."/>
            <person name="Floudas D."/>
            <person name="Copeland A."/>
            <person name="Barry K.W."/>
            <person name="Cichocki N."/>
            <person name="Veneault-Fourrey C."/>
            <person name="LaButti K."/>
            <person name="Lindquist E.A."/>
            <person name="Lipzen A."/>
            <person name="Lundell T."/>
            <person name="Morin E."/>
            <person name="Murat C."/>
            <person name="Sun H."/>
            <person name="Tunlid A."/>
            <person name="Henrissat B."/>
            <person name="Grigoriev I.V."/>
            <person name="Hibbett D.S."/>
            <person name="Martin F."/>
            <person name="Nordberg H.P."/>
            <person name="Cantor M.N."/>
            <person name="Hua S.X."/>
        </authorList>
    </citation>
    <scope>NUCLEOTIDE SEQUENCE [LARGE SCALE GENOMIC DNA]</scope>
    <source>
        <strain evidence="9 10">LaAM-08-1</strain>
    </source>
</reference>
<keyword evidence="4 7" id="KW-1133">Transmembrane helix</keyword>
<sequence length="305" mass="33164">MAVSLSPSDFVGFQRPLTQHGTSLLTITNNNNKPLYCVRPNSGRIEPGEHSEIIVILQAFKEEPPLNVKCKHKFLIQSTIVTPEKENMSPHEICGSPDVNEGGKMHQQKIRVSYLPALIPTLEKDETNTAAIIDRIPLLDDDDTLKQDPHPEPGSEPQPLKETSLPSYSDTCAVEEKSGHAPHGGLPIAQEGELSHPNEAPFQISPEAALPAQPIPELAEPGSDDVRRSDLVFTPTKIELLDHASASTTAHASPLHQNTMLPQVSGAATDVRMISGRVEPVLPLHMVIGVLVLGMFLSAYFFTRG</sequence>
<feature type="domain" description="MSP" evidence="8">
    <location>
        <begin position="1"/>
        <end position="115"/>
    </location>
</feature>
<organism evidence="9 10">
    <name type="scientific">Laccaria amethystina LaAM-08-1</name>
    <dbReference type="NCBI Taxonomy" id="1095629"/>
    <lineage>
        <taxon>Eukaryota</taxon>
        <taxon>Fungi</taxon>
        <taxon>Dikarya</taxon>
        <taxon>Basidiomycota</taxon>
        <taxon>Agaricomycotina</taxon>
        <taxon>Agaricomycetes</taxon>
        <taxon>Agaricomycetidae</taxon>
        <taxon>Agaricales</taxon>
        <taxon>Agaricineae</taxon>
        <taxon>Hydnangiaceae</taxon>
        <taxon>Laccaria</taxon>
    </lineage>
</organism>
<comment type="similarity">
    <text evidence="2">Belongs to the VAMP-associated protein (VAP) (TC 9.B.17) family.</text>
</comment>
<evidence type="ECO:0000256" key="7">
    <source>
        <dbReference type="SAM" id="Phobius"/>
    </source>
</evidence>
<keyword evidence="3 7" id="KW-0812">Transmembrane</keyword>
<dbReference type="GO" id="GO:0090158">
    <property type="term" value="P:endoplasmic reticulum membrane organization"/>
    <property type="evidence" value="ECO:0007669"/>
    <property type="project" value="TreeGrafter"/>
</dbReference>
<dbReference type="STRING" id="1095629.A0A0C9WH06"/>
<dbReference type="EMBL" id="KN839207">
    <property type="protein sequence ID" value="KIJ90359.1"/>
    <property type="molecule type" value="Genomic_DNA"/>
</dbReference>
<dbReference type="SUPFAM" id="SSF49354">
    <property type="entry name" value="PapD-like"/>
    <property type="match status" value="1"/>
</dbReference>
<evidence type="ECO:0000256" key="1">
    <source>
        <dbReference type="ARBA" id="ARBA00004211"/>
    </source>
</evidence>
<keyword evidence="10" id="KW-1185">Reference proteome</keyword>
<evidence type="ECO:0000256" key="3">
    <source>
        <dbReference type="ARBA" id="ARBA00022692"/>
    </source>
</evidence>
<evidence type="ECO:0000313" key="10">
    <source>
        <dbReference type="Proteomes" id="UP000054477"/>
    </source>
</evidence>
<gene>
    <name evidence="9" type="ORF">K443DRAFT_660553</name>
</gene>
<dbReference type="PANTHER" id="PTHR10809">
    <property type="entry name" value="VESICLE-ASSOCIATED MEMBRANE PROTEIN-ASSOCIATED PROTEIN"/>
    <property type="match status" value="1"/>
</dbReference>
<dbReference type="InterPro" id="IPR016763">
    <property type="entry name" value="VAP"/>
</dbReference>
<evidence type="ECO:0000256" key="4">
    <source>
        <dbReference type="ARBA" id="ARBA00022989"/>
    </source>
</evidence>
<dbReference type="PANTHER" id="PTHR10809:SF6">
    <property type="entry name" value="AT11025P-RELATED"/>
    <property type="match status" value="1"/>
</dbReference>
<reference evidence="10" key="2">
    <citation type="submission" date="2015-01" db="EMBL/GenBank/DDBJ databases">
        <title>Evolutionary Origins and Diversification of the Mycorrhizal Mutualists.</title>
        <authorList>
            <consortium name="DOE Joint Genome Institute"/>
            <consortium name="Mycorrhizal Genomics Consortium"/>
            <person name="Kohler A."/>
            <person name="Kuo A."/>
            <person name="Nagy L.G."/>
            <person name="Floudas D."/>
            <person name="Copeland A."/>
            <person name="Barry K.W."/>
            <person name="Cichocki N."/>
            <person name="Veneault-Fourrey C."/>
            <person name="LaButti K."/>
            <person name="Lindquist E.A."/>
            <person name="Lipzen A."/>
            <person name="Lundell T."/>
            <person name="Morin E."/>
            <person name="Murat C."/>
            <person name="Riley R."/>
            <person name="Ohm R."/>
            <person name="Sun H."/>
            <person name="Tunlid A."/>
            <person name="Henrissat B."/>
            <person name="Grigoriev I.V."/>
            <person name="Hibbett D.S."/>
            <person name="Martin F."/>
        </authorList>
    </citation>
    <scope>NUCLEOTIDE SEQUENCE [LARGE SCALE GENOMIC DNA]</scope>
    <source>
        <strain evidence="10">LaAM-08-1</strain>
    </source>
</reference>
<feature type="transmembrane region" description="Helical" evidence="7">
    <location>
        <begin position="282"/>
        <end position="302"/>
    </location>
</feature>
<dbReference type="AlphaFoldDB" id="A0A0C9WH06"/>
<dbReference type="Gene3D" id="2.60.40.10">
    <property type="entry name" value="Immunoglobulins"/>
    <property type="match status" value="1"/>
</dbReference>
<dbReference type="InterPro" id="IPR013783">
    <property type="entry name" value="Ig-like_fold"/>
</dbReference>
<dbReference type="InterPro" id="IPR000535">
    <property type="entry name" value="MSP_dom"/>
</dbReference>
<evidence type="ECO:0000256" key="5">
    <source>
        <dbReference type="ARBA" id="ARBA00023136"/>
    </source>
</evidence>
<evidence type="ECO:0000259" key="8">
    <source>
        <dbReference type="PROSITE" id="PS50202"/>
    </source>
</evidence>
<accession>A0A0C9WH06</accession>
<evidence type="ECO:0000313" key="9">
    <source>
        <dbReference type="EMBL" id="KIJ90359.1"/>
    </source>
</evidence>
<dbReference type="Proteomes" id="UP000054477">
    <property type="component" value="Unassembled WGS sequence"/>
</dbReference>
<proteinExistence type="inferred from homology"/>
<dbReference type="GO" id="GO:0033149">
    <property type="term" value="F:FFAT motif binding"/>
    <property type="evidence" value="ECO:0007669"/>
    <property type="project" value="TreeGrafter"/>
</dbReference>
<comment type="subcellular location">
    <subcellularLocation>
        <location evidence="1">Membrane</location>
        <topology evidence="1">Single-pass type IV membrane protein</topology>
    </subcellularLocation>
</comment>
<keyword evidence="5 7" id="KW-0472">Membrane</keyword>
<feature type="region of interest" description="Disordered" evidence="6">
    <location>
        <begin position="140"/>
        <end position="201"/>
    </location>
</feature>
<dbReference type="GO" id="GO:0005886">
    <property type="term" value="C:plasma membrane"/>
    <property type="evidence" value="ECO:0007669"/>
    <property type="project" value="TreeGrafter"/>
</dbReference>
<dbReference type="HOGENOM" id="CLU_790044_0_0_1"/>
<evidence type="ECO:0000256" key="6">
    <source>
        <dbReference type="SAM" id="MobiDB-lite"/>
    </source>
</evidence>
<dbReference type="OrthoDB" id="264603at2759"/>
<dbReference type="GO" id="GO:0005789">
    <property type="term" value="C:endoplasmic reticulum membrane"/>
    <property type="evidence" value="ECO:0007669"/>
    <property type="project" value="InterPro"/>
</dbReference>
<name>A0A0C9WH06_9AGAR</name>
<dbReference type="InterPro" id="IPR008962">
    <property type="entry name" value="PapD-like_sf"/>
</dbReference>
<dbReference type="Pfam" id="PF00635">
    <property type="entry name" value="Motile_Sperm"/>
    <property type="match status" value="1"/>
</dbReference>
<dbReference type="PROSITE" id="PS50202">
    <property type="entry name" value="MSP"/>
    <property type="match status" value="1"/>
</dbReference>
<protein>
    <recommendedName>
        <fullName evidence="8">MSP domain-containing protein</fullName>
    </recommendedName>
</protein>
<evidence type="ECO:0000256" key="2">
    <source>
        <dbReference type="ARBA" id="ARBA00008932"/>
    </source>
</evidence>
<dbReference type="GO" id="GO:0061817">
    <property type="term" value="P:endoplasmic reticulum-plasma membrane tethering"/>
    <property type="evidence" value="ECO:0007669"/>
    <property type="project" value="TreeGrafter"/>
</dbReference>